<evidence type="ECO:0000256" key="5">
    <source>
        <dbReference type="ARBA" id="ARBA00022692"/>
    </source>
</evidence>
<dbReference type="Proteomes" id="UP000249185">
    <property type="component" value="Unassembled WGS sequence"/>
</dbReference>
<evidence type="ECO:0000256" key="6">
    <source>
        <dbReference type="ARBA" id="ARBA00022989"/>
    </source>
</evidence>
<evidence type="ECO:0000256" key="8">
    <source>
        <dbReference type="PIRNR" id="PIRNR016661"/>
    </source>
</evidence>
<sequence>MERNIARVSLFAAMIAALGLVPQITLGFGVPITAQTLGVMLAGAVLGARRGAAAAGLFILLVALGLPLLAGGRGGLGVFVSPTAGFALGFPVAAFFTGLFVERVRLRSAGLAAGLGAVFGGILVLYAMGAAGLAIVTGKSYLQALALVGVFIPGDLLKAAITGMLVQALSRVRPQALAWHRTAGSAVNGRP</sequence>
<protein>
    <recommendedName>
        <fullName evidence="8">Biotin transporter</fullName>
    </recommendedName>
</protein>
<dbReference type="EMBL" id="QFPW01000005">
    <property type="protein sequence ID" value="PZQ50132.1"/>
    <property type="molecule type" value="Genomic_DNA"/>
</dbReference>
<proteinExistence type="inferred from homology"/>
<comment type="caution">
    <text evidence="10">The sequence shown here is derived from an EMBL/GenBank/DDBJ whole genome shotgun (WGS) entry which is preliminary data.</text>
</comment>
<evidence type="ECO:0000256" key="3">
    <source>
        <dbReference type="ARBA" id="ARBA00022448"/>
    </source>
</evidence>
<accession>A0A2W5N9G7</accession>
<keyword evidence="3 8" id="KW-0813">Transport</keyword>
<comment type="subcellular location">
    <subcellularLocation>
        <location evidence="1 8">Cell membrane</location>
        <topology evidence="1 8">Multi-pass membrane protein</topology>
    </subcellularLocation>
</comment>
<dbReference type="GO" id="GO:0005886">
    <property type="term" value="C:plasma membrane"/>
    <property type="evidence" value="ECO:0007669"/>
    <property type="project" value="UniProtKB-SubCell"/>
</dbReference>
<organism evidence="10 11">
    <name type="scientific">Rhodovulum sulfidophilum</name>
    <name type="common">Rhodobacter sulfidophilus</name>
    <dbReference type="NCBI Taxonomy" id="35806"/>
    <lineage>
        <taxon>Bacteria</taxon>
        <taxon>Pseudomonadati</taxon>
        <taxon>Pseudomonadota</taxon>
        <taxon>Alphaproteobacteria</taxon>
        <taxon>Rhodobacterales</taxon>
        <taxon>Paracoccaceae</taxon>
        <taxon>Rhodovulum</taxon>
    </lineage>
</organism>
<name>A0A2W5N9G7_RHOSU</name>
<dbReference type="Pfam" id="PF02632">
    <property type="entry name" value="BioY"/>
    <property type="match status" value="1"/>
</dbReference>
<dbReference type="PANTHER" id="PTHR34295">
    <property type="entry name" value="BIOTIN TRANSPORTER BIOY"/>
    <property type="match status" value="1"/>
</dbReference>
<dbReference type="PANTHER" id="PTHR34295:SF4">
    <property type="entry name" value="BIOTIN TRANSPORTER BIOY-RELATED"/>
    <property type="match status" value="1"/>
</dbReference>
<dbReference type="GO" id="GO:0015225">
    <property type="term" value="F:biotin transmembrane transporter activity"/>
    <property type="evidence" value="ECO:0007669"/>
    <property type="project" value="UniProtKB-UniRule"/>
</dbReference>
<dbReference type="AlphaFoldDB" id="A0A2W5N9G7"/>
<evidence type="ECO:0000313" key="10">
    <source>
        <dbReference type="EMBL" id="PZQ50132.1"/>
    </source>
</evidence>
<feature type="transmembrane region" description="Helical" evidence="9">
    <location>
        <begin position="53"/>
        <end position="70"/>
    </location>
</feature>
<evidence type="ECO:0000256" key="7">
    <source>
        <dbReference type="ARBA" id="ARBA00023136"/>
    </source>
</evidence>
<evidence type="ECO:0000256" key="1">
    <source>
        <dbReference type="ARBA" id="ARBA00004651"/>
    </source>
</evidence>
<evidence type="ECO:0000256" key="4">
    <source>
        <dbReference type="ARBA" id="ARBA00022475"/>
    </source>
</evidence>
<feature type="transmembrane region" description="Helical" evidence="9">
    <location>
        <begin position="141"/>
        <end position="166"/>
    </location>
</feature>
<feature type="transmembrane region" description="Helical" evidence="9">
    <location>
        <begin position="76"/>
        <end position="101"/>
    </location>
</feature>
<dbReference type="InterPro" id="IPR003784">
    <property type="entry name" value="BioY"/>
</dbReference>
<feature type="transmembrane region" description="Helical" evidence="9">
    <location>
        <begin position="113"/>
        <end position="135"/>
    </location>
</feature>
<evidence type="ECO:0000313" key="11">
    <source>
        <dbReference type="Proteomes" id="UP000249185"/>
    </source>
</evidence>
<keyword evidence="5 9" id="KW-0812">Transmembrane</keyword>
<dbReference type="PIRSF" id="PIRSF016661">
    <property type="entry name" value="BioY"/>
    <property type="match status" value="1"/>
</dbReference>
<dbReference type="Gene3D" id="1.10.1760.20">
    <property type="match status" value="1"/>
</dbReference>
<feature type="transmembrane region" description="Helical" evidence="9">
    <location>
        <begin position="5"/>
        <end position="22"/>
    </location>
</feature>
<evidence type="ECO:0000256" key="2">
    <source>
        <dbReference type="ARBA" id="ARBA00010692"/>
    </source>
</evidence>
<keyword evidence="4 8" id="KW-1003">Cell membrane</keyword>
<comment type="similarity">
    <text evidence="2 8">Belongs to the BioY family.</text>
</comment>
<gene>
    <name evidence="10" type="ORF">DI556_08675</name>
</gene>
<keyword evidence="7 8" id="KW-0472">Membrane</keyword>
<evidence type="ECO:0000256" key="9">
    <source>
        <dbReference type="SAM" id="Phobius"/>
    </source>
</evidence>
<keyword evidence="6 9" id="KW-1133">Transmembrane helix</keyword>
<reference evidence="10 11" key="1">
    <citation type="submission" date="2017-08" db="EMBL/GenBank/DDBJ databases">
        <title>Infants hospitalized years apart are colonized by the same room-sourced microbial strains.</title>
        <authorList>
            <person name="Brooks B."/>
            <person name="Olm M.R."/>
            <person name="Firek B.A."/>
            <person name="Baker R."/>
            <person name="Thomas B.C."/>
            <person name="Morowitz M.J."/>
            <person name="Banfield J.F."/>
        </authorList>
    </citation>
    <scope>NUCLEOTIDE SEQUENCE [LARGE SCALE GENOMIC DNA]</scope>
    <source>
        <strain evidence="10">S2_005_002_R2_34</strain>
    </source>
</reference>